<dbReference type="KEGG" id="aft:BBF96_03825"/>
<evidence type="ECO:0000313" key="9">
    <source>
        <dbReference type="EMBL" id="AZR72590.1"/>
    </source>
</evidence>
<dbReference type="InterPro" id="IPR000515">
    <property type="entry name" value="MetI-like"/>
</dbReference>
<dbReference type="Pfam" id="PF00528">
    <property type="entry name" value="BPD_transp_1"/>
    <property type="match status" value="1"/>
</dbReference>
<evidence type="ECO:0000256" key="3">
    <source>
        <dbReference type="ARBA" id="ARBA00022475"/>
    </source>
</evidence>
<dbReference type="GO" id="GO:0055085">
    <property type="term" value="P:transmembrane transport"/>
    <property type="evidence" value="ECO:0007669"/>
    <property type="project" value="InterPro"/>
</dbReference>
<reference evidence="9 10" key="1">
    <citation type="submission" date="2016-07" db="EMBL/GenBank/DDBJ databases">
        <title>Genome and transcriptome analysis of iron-reducing fermentative bacteria Anoxybacter fermentans.</title>
        <authorList>
            <person name="Zeng X."/>
            <person name="Shao Z."/>
        </authorList>
    </citation>
    <scope>NUCLEOTIDE SEQUENCE [LARGE SCALE GENOMIC DNA]</scope>
    <source>
        <strain evidence="9 10">DY22613</strain>
    </source>
</reference>
<dbReference type="Pfam" id="PF19300">
    <property type="entry name" value="BPD_transp_1_N"/>
    <property type="match status" value="1"/>
</dbReference>
<evidence type="ECO:0000256" key="2">
    <source>
        <dbReference type="ARBA" id="ARBA00022448"/>
    </source>
</evidence>
<evidence type="ECO:0000313" key="10">
    <source>
        <dbReference type="Proteomes" id="UP000267250"/>
    </source>
</evidence>
<dbReference type="Gene3D" id="1.10.3720.10">
    <property type="entry name" value="MetI-like"/>
    <property type="match status" value="1"/>
</dbReference>
<keyword evidence="3" id="KW-1003">Cell membrane</keyword>
<dbReference type="AlphaFoldDB" id="A0A3S9SWH4"/>
<dbReference type="EMBL" id="CP016379">
    <property type="protein sequence ID" value="AZR72590.1"/>
    <property type="molecule type" value="Genomic_DNA"/>
</dbReference>
<evidence type="ECO:0000256" key="5">
    <source>
        <dbReference type="ARBA" id="ARBA00022989"/>
    </source>
</evidence>
<dbReference type="PANTHER" id="PTHR30465:SF0">
    <property type="entry name" value="OLIGOPEPTIDE TRANSPORT SYSTEM PERMEASE PROTEIN APPB"/>
    <property type="match status" value="1"/>
</dbReference>
<dbReference type="PANTHER" id="PTHR30465">
    <property type="entry name" value="INNER MEMBRANE ABC TRANSPORTER"/>
    <property type="match status" value="1"/>
</dbReference>
<sequence length="318" mass="35884">MRKYVLRRILQSIPIILAITFIVFVLINAAPGDPLARLEDPSITKEDLMNKLEKMGMNDPLIVRYGRWLKNLVLKGHLGYSMDSARRPVTEMILERLPATLFLSVGSLLFSFIFAIPIGIISATKQYSKFDYGVTIIAFLGISMPSFYLALLMLYSFSLKIPIFPSGGFYSPDGNNGFFMLLYRSILPMFCLGFGGLASLTRYMRSSMLEVIREDYIRTARAKGLAEKVVVYKHAFRNALIPVITILGLSLPGLMSGSVLIERIFSWPGMGKMYVQAIFSRNYTLIMGYMFIYAVLVYLGNLIADISYALADPRIRYD</sequence>
<evidence type="ECO:0000259" key="8">
    <source>
        <dbReference type="PROSITE" id="PS50928"/>
    </source>
</evidence>
<protein>
    <recommendedName>
        <fullName evidence="8">ABC transmembrane type-1 domain-containing protein</fullName>
    </recommendedName>
</protein>
<gene>
    <name evidence="9" type="ORF">BBF96_03825</name>
</gene>
<dbReference type="InterPro" id="IPR045621">
    <property type="entry name" value="BPD_transp_1_N"/>
</dbReference>
<feature type="transmembrane region" description="Helical" evidence="7">
    <location>
        <begin position="101"/>
        <end position="120"/>
    </location>
</feature>
<evidence type="ECO:0000256" key="6">
    <source>
        <dbReference type="ARBA" id="ARBA00023136"/>
    </source>
</evidence>
<keyword evidence="6 7" id="KW-0472">Membrane</keyword>
<feature type="transmembrane region" description="Helical" evidence="7">
    <location>
        <begin position="285"/>
        <end position="311"/>
    </location>
</feature>
<evidence type="ECO:0000256" key="7">
    <source>
        <dbReference type="RuleBase" id="RU363032"/>
    </source>
</evidence>
<feature type="transmembrane region" description="Helical" evidence="7">
    <location>
        <begin position="12"/>
        <end position="30"/>
    </location>
</feature>
<comment type="similarity">
    <text evidence="7">Belongs to the binding-protein-dependent transport system permease family.</text>
</comment>
<feature type="transmembrane region" description="Helical" evidence="7">
    <location>
        <begin position="177"/>
        <end position="200"/>
    </location>
</feature>
<keyword evidence="10" id="KW-1185">Reference proteome</keyword>
<dbReference type="InterPro" id="IPR035906">
    <property type="entry name" value="MetI-like_sf"/>
</dbReference>
<dbReference type="Proteomes" id="UP000267250">
    <property type="component" value="Chromosome"/>
</dbReference>
<feature type="transmembrane region" description="Helical" evidence="7">
    <location>
        <begin position="239"/>
        <end position="265"/>
    </location>
</feature>
<dbReference type="OrthoDB" id="9773221at2"/>
<organism evidence="9 10">
    <name type="scientific">Anoxybacter fermentans</name>
    <dbReference type="NCBI Taxonomy" id="1323375"/>
    <lineage>
        <taxon>Bacteria</taxon>
        <taxon>Bacillati</taxon>
        <taxon>Bacillota</taxon>
        <taxon>Clostridia</taxon>
        <taxon>Halanaerobiales</taxon>
        <taxon>Anoxybacter</taxon>
    </lineage>
</organism>
<dbReference type="CDD" id="cd06261">
    <property type="entry name" value="TM_PBP2"/>
    <property type="match status" value="1"/>
</dbReference>
<proteinExistence type="inferred from homology"/>
<feature type="domain" description="ABC transmembrane type-1" evidence="8">
    <location>
        <begin position="97"/>
        <end position="304"/>
    </location>
</feature>
<name>A0A3S9SWH4_9FIRM</name>
<feature type="transmembrane region" description="Helical" evidence="7">
    <location>
        <begin position="132"/>
        <end position="157"/>
    </location>
</feature>
<comment type="subcellular location">
    <subcellularLocation>
        <location evidence="1 7">Cell membrane</location>
        <topology evidence="1 7">Multi-pass membrane protein</topology>
    </subcellularLocation>
</comment>
<accession>A0A3S9SWH4</accession>
<evidence type="ECO:0000256" key="4">
    <source>
        <dbReference type="ARBA" id="ARBA00022692"/>
    </source>
</evidence>
<dbReference type="SUPFAM" id="SSF161098">
    <property type="entry name" value="MetI-like"/>
    <property type="match status" value="1"/>
</dbReference>
<dbReference type="PROSITE" id="PS50928">
    <property type="entry name" value="ABC_TM1"/>
    <property type="match status" value="1"/>
</dbReference>
<dbReference type="GO" id="GO:0005886">
    <property type="term" value="C:plasma membrane"/>
    <property type="evidence" value="ECO:0007669"/>
    <property type="project" value="UniProtKB-SubCell"/>
</dbReference>
<keyword evidence="4 7" id="KW-0812">Transmembrane</keyword>
<evidence type="ECO:0000256" key="1">
    <source>
        <dbReference type="ARBA" id="ARBA00004651"/>
    </source>
</evidence>
<keyword evidence="5 7" id="KW-1133">Transmembrane helix</keyword>
<keyword evidence="2 7" id="KW-0813">Transport</keyword>
<dbReference type="RefSeq" id="WP_127015918.1">
    <property type="nucleotide sequence ID" value="NZ_CP016379.1"/>
</dbReference>